<dbReference type="AlphaFoldDB" id="A0A815LMW1"/>
<evidence type="ECO:0000313" key="3">
    <source>
        <dbReference type="EMBL" id="CAF1444435.1"/>
    </source>
</evidence>
<keyword evidence="1" id="KW-0472">Membrane</keyword>
<organism evidence="2 5">
    <name type="scientific">Adineta steineri</name>
    <dbReference type="NCBI Taxonomy" id="433720"/>
    <lineage>
        <taxon>Eukaryota</taxon>
        <taxon>Metazoa</taxon>
        <taxon>Spiralia</taxon>
        <taxon>Gnathifera</taxon>
        <taxon>Rotifera</taxon>
        <taxon>Eurotatoria</taxon>
        <taxon>Bdelloidea</taxon>
        <taxon>Adinetida</taxon>
        <taxon>Adinetidae</taxon>
        <taxon>Adineta</taxon>
    </lineage>
</organism>
<comment type="caution">
    <text evidence="2">The sequence shown here is derived from an EMBL/GenBank/DDBJ whole genome shotgun (WGS) entry which is preliminary data.</text>
</comment>
<protein>
    <submittedName>
        <fullName evidence="2">Uncharacterized protein</fullName>
    </submittedName>
</protein>
<evidence type="ECO:0000256" key="1">
    <source>
        <dbReference type="SAM" id="Phobius"/>
    </source>
</evidence>
<sequence>MWLIARRQSLFLLVTVVFNLFTSIHNATLTSFSIANPKDSIYNQLIGGENLVIHEGRAVVLSRVGYYYEVDDIFGLTVTIPVTQYVCSILPVEQIEKLSLCVDYQEALRKKIEQEDIASQSSIGDFLNFTNNTKFSAETAPVKTHHNHHRSKRFIQLLIGITVGVLSLLFTGGVAVYNSIKGAQLSNRVSEIQGSVSDTNKQLHSLEVSVFTNTNSTVQLARSFSKAQENMDVMRTNADTIANHVSRLDSFAEAQTRFNLKTHAEHVYERMKSSMRRIESNDLNLDFLGMTEQNEVIEITYEHLKHSMPTTRESKATFISRMLFAQTVHFLPSENELHTNDTTGYYPEHLGNIVVVSYFTVLKIDANDKIQVYKLTALPFFIAGEEKGKEIFGLPKVIGLSNSGYIEWREIIETKVCDFGDYTVCREPPLVQKRINNMCLEQIISTERSFHCQVQNSVYSSPHFEKIGSNVMALSTRTPINCTKSKELHVFKNLTIINLGCNDTFYCEGNINFMGDRRCQTLQPYIIKTINEDIVPVIDSIRPLNITLPKVYPFATDKNLLLTLEEQVRIQEKNMKETENTGNNLSRLGNQSATRPLVIILTVALSILAIIAILIVLYFIYKCRAKFHNSPTSIININNTKDQPIKPTAPSSQENMGSLYDLLRAFSQNKQNKS</sequence>
<dbReference type="Proteomes" id="UP000663844">
    <property type="component" value="Unassembled WGS sequence"/>
</dbReference>
<feature type="transmembrane region" description="Helical" evidence="1">
    <location>
        <begin position="154"/>
        <end position="178"/>
    </location>
</feature>
<dbReference type="Proteomes" id="UP000663891">
    <property type="component" value="Unassembled WGS sequence"/>
</dbReference>
<proteinExistence type="predicted"/>
<dbReference type="EMBL" id="CAJNON010000955">
    <property type="protein sequence ID" value="CAF1408934.1"/>
    <property type="molecule type" value="Genomic_DNA"/>
</dbReference>
<accession>A0A815LMW1</accession>
<name>A0A815LMW1_9BILA</name>
<evidence type="ECO:0000313" key="5">
    <source>
        <dbReference type="Proteomes" id="UP000663891"/>
    </source>
</evidence>
<keyword evidence="1" id="KW-0812">Transmembrane</keyword>
<dbReference type="EMBL" id="CAJOAZ010006517">
    <property type="protein sequence ID" value="CAF4136955.1"/>
    <property type="molecule type" value="Genomic_DNA"/>
</dbReference>
<evidence type="ECO:0000313" key="4">
    <source>
        <dbReference type="EMBL" id="CAF4136955.1"/>
    </source>
</evidence>
<dbReference type="Proteomes" id="UP000663845">
    <property type="component" value="Unassembled WGS sequence"/>
</dbReference>
<gene>
    <name evidence="3" type="ORF">JYZ213_LOCUS40318</name>
    <name evidence="4" type="ORF">OXD698_LOCUS37329</name>
    <name evidence="2" type="ORF">VCS650_LOCUS36974</name>
</gene>
<reference evidence="2" key="1">
    <citation type="submission" date="2021-02" db="EMBL/GenBank/DDBJ databases">
        <authorList>
            <person name="Nowell W R."/>
        </authorList>
    </citation>
    <scope>NUCLEOTIDE SEQUENCE</scope>
</reference>
<dbReference type="OrthoDB" id="10010586at2759"/>
<dbReference type="EMBL" id="CAJNOG010001449">
    <property type="protein sequence ID" value="CAF1444435.1"/>
    <property type="molecule type" value="Genomic_DNA"/>
</dbReference>
<keyword evidence="1" id="KW-1133">Transmembrane helix</keyword>
<feature type="transmembrane region" description="Helical" evidence="1">
    <location>
        <begin position="597"/>
        <end position="621"/>
    </location>
</feature>
<evidence type="ECO:0000313" key="2">
    <source>
        <dbReference type="EMBL" id="CAF1408934.1"/>
    </source>
</evidence>